<dbReference type="Gene3D" id="2.60.40.1760">
    <property type="entry name" value="glycosyl hydrolase (family 31)"/>
    <property type="match status" value="1"/>
</dbReference>
<evidence type="ECO:0000256" key="2">
    <source>
        <dbReference type="ARBA" id="ARBA00004833"/>
    </source>
</evidence>
<feature type="domain" description="DUF5110" evidence="13">
    <location>
        <begin position="675"/>
        <end position="729"/>
    </location>
</feature>
<gene>
    <name evidence="15" type="ORF">ABB37_00396</name>
</gene>
<dbReference type="SUPFAM" id="SSF74650">
    <property type="entry name" value="Galactose mutarotase-like"/>
    <property type="match status" value="1"/>
</dbReference>
<dbReference type="Pfam" id="PF17137">
    <property type="entry name" value="DUF5110"/>
    <property type="match status" value="1"/>
</dbReference>
<accession>A0A0M9GAE7</accession>
<dbReference type="InterPro" id="IPR011013">
    <property type="entry name" value="Gal_mutarotase_sf_dom"/>
</dbReference>
<dbReference type="SUPFAM" id="SSF51445">
    <property type="entry name" value="(Trans)glycosidases"/>
    <property type="match status" value="1"/>
</dbReference>
<dbReference type="OMA" id="VETHWIS"/>
<evidence type="ECO:0000256" key="1">
    <source>
        <dbReference type="ARBA" id="ARBA00004240"/>
    </source>
</evidence>
<sequence length="785" mass="88493">MKFNSFQLPMGPVSLYADGYKHGVIRLRVKPDAEWVWEVPEVVVAHPVAESTLTVRQEGRTQVIANDTSTLSVTRDGDSLNFSFVAHDKEVVVGFVELRDVEAPAVELRFPVAKKLYGLPEHTQDLAMQKGESYQLFNTDAFRYPLQSGDPKYGAIPFLMAYSASATAGVLFMNSSEMYVRILERPGAPAVRWTAEVGITDLFFIPGPTPHAVQQHHALITGPTFFPPYSVLGYHQCRWNYMTQEECMSVEAGMSGADMPYDVLWLDIEYSADKKYFQFDHDAFPDPKALLDHLVSRGRKMVTIKDPHTKTEEGWEVYDEGVAGNHFVRTPDDLQNFEADCWPGNSCWPDFLQRRTREWYATFFHDDRCECGGRNTYTWVDMNEPAVFHGYRERTMPREALHHTDDGRAVQHRYLHNLYGFLSVLSATQGCLEAAGPGVEPERPFVLTRSFFAGSQRLCGMWAGDNMSRWDHLQGTMAELLCLSLSNYPFCGVDAGGFLYEPTSELFQRWLQAAVFYPFYRGHANMDTLHREPYVWEPSARNRIRAALYLRYTLIPHLYTVFYHAHHEGATVLRPLFFEFPAEEELAEVQDSFMFGPSLLACPVVHSEAQTVDVCLPKSALWYEYPSGRRVAGAGVHTVPVTMDSIPMYLRGGCVLPTKAQRRASTAFAVNDSFTLHVALDAHGASEGELYLDDMKTFQYKQGRFAHRAFKYADGTLSCSAASEGQFSAPNTVERVVIYGAAAGTVESATAKGASLPVEQHSDMVFIDVRSTPLRVDEDWTITLH</sequence>
<dbReference type="VEuPathDB" id="TriTrypDB:LpyrH10_01_3960"/>
<dbReference type="Proteomes" id="UP000037923">
    <property type="component" value="Unassembled WGS sequence"/>
</dbReference>
<organism evidence="15 16">
    <name type="scientific">Leptomonas pyrrhocoris</name>
    <name type="common">Firebug parasite</name>
    <dbReference type="NCBI Taxonomy" id="157538"/>
    <lineage>
        <taxon>Eukaryota</taxon>
        <taxon>Discoba</taxon>
        <taxon>Euglenozoa</taxon>
        <taxon>Kinetoplastea</taxon>
        <taxon>Metakinetoplastina</taxon>
        <taxon>Trypanosomatida</taxon>
        <taxon>Trypanosomatidae</taxon>
        <taxon>Leishmaniinae</taxon>
        <taxon>Leptomonas</taxon>
    </lineage>
</organism>
<evidence type="ECO:0000256" key="8">
    <source>
        <dbReference type="ARBA" id="ARBA00023295"/>
    </source>
</evidence>
<evidence type="ECO:0000313" key="15">
    <source>
        <dbReference type="EMBL" id="KPA86147.1"/>
    </source>
</evidence>
<dbReference type="InterPro" id="IPR033403">
    <property type="entry name" value="DUF5110"/>
</dbReference>
<evidence type="ECO:0000256" key="9">
    <source>
        <dbReference type="ARBA" id="ARBA00042895"/>
    </source>
</evidence>
<dbReference type="InterPro" id="IPR048395">
    <property type="entry name" value="Glyco_hydro_31_C"/>
</dbReference>
<dbReference type="InterPro" id="IPR013780">
    <property type="entry name" value="Glyco_hydro_b"/>
</dbReference>
<dbReference type="GeneID" id="26900694"/>
<dbReference type="Gene3D" id="3.20.20.80">
    <property type="entry name" value="Glycosidases"/>
    <property type="match status" value="2"/>
</dbReference>
<dbReference type="AlphaFoldDB" id="A0A0M9GAE7"/>
<feature type="domain" description="Glycoside hydrolase family 31 TIM barrel" evidence="11">
    <location>
        <begin position="225"/>
        <end position="560"/>
    </location>
</feature>
<keyword evidence="5 10" id="KW-0378">Hydrolase</keyword>
<reference evidence="15 16" key="1">
    <citation type="submission" date="2015-07" db="EMBL/GenBank/DDBJ databases">
        <title>High-quality genome of monoxenous trypanosomatid Leptomonas pyrrhocoris.</title>
        <authorList>
            <person name="Flegontov P."/>
            <person name="Butenko A."/>
            <person name="Firsov S."/>
            <person name="Vlcek C."/>
            <person name="Logacheva M.D."/>
            <person name="Field M."/>
            <person name="Filatov D."/>
            <person name="Flegontova O."/>
            <person name="Gerasimov E."/>
            <person name="Jackson A.P."/>
            <person name="Kelly S."/>
            <person name="Opperdoes F."/>
            <person name="O'Reilly A."/>
            <person name="Votypka J."/>
            <person name="Yurchenko V."/>
            <person name="Lukes J."/>
        </authorList>
    </citation>
    <scope>NUCLEOTIDE SEQUENCE [LARGE SCALE GENOMIC DNA]</scope>
    <source>
        <strain evidence="15">H10</strain>
    </source>
</reference>
<evidence type="ECO:0000313" key="16">
    <source>
        <dbReference type="Proteomes" id="UP000037923"/>
    </source>
</evidence>
<proteinExistence type="inferred from homology"/>
<dbReference type="CDD" id="cd06603">
    <property type="entry name" value="GH31_GANC_GANAB_alpha"/>
    <property type="match status" value="1"/>
</dbReference>
<dbReference type="InterPro" id="IPR017853">
    <property type="entry name" value="GH"/>
</dbReference>
<dbReference type="PANTHER" id="PTHR22762:SF54">
    <property type="entry name" value="BCDNA.GH04962"/>
    <property type="match status" value="1"/>
</dbReference>
<evidence type="ECO:0000256" key="3">
    <source>
        <dbReference type="ARBA" id="ARBA00007806"/>
    </source>
</evidence>
<evidence type="ECO:0000259" key="14">
    <source>
        <dbReference type="Pfam" id="PF21365"/>
    </source>
</evidence>
<dbReference type="PANTHER" id="PTHR22762">
    <property type="entry name" value="ALPHA-GLUCOSIDASE"/>
    <property type="match status" value="1"/>
</dbReference>
<dbReference type="GO" id="GO:0005975">
    <property type="term" value="P:carbohydrate metabolic process"/>
    <property type="evidence" value="ECO:0007669"/>
    <property type="project" value="InterPro"/>
</dbReference>
<keyword evidence="8 10" id="KW-0326">Glycosidase</keyword>
<keyword evidence="4" id="KW-0732">Signal</keyword>
<evidence type="ECO:0000256" key="4">
    <source>
        <dbReference type="ARBA" id="ARBA00022729"/>
    </source>
</evidence>
<dbReference type="Pfam" id="PF21365">
    <property type="entry name" value="Glyco_hydro_31_3rd"/>
    <property type="match status" value="1"/>
</dbReference>
<evidence type="ECO:0000259" key="12">
    <source>
        <dbReference type="Pfam" id="PF13802"/>
    </source>
</evidence>
<feature type="domain" description="Glycosyl hydrolase family 31 C-terminal" evidence="14">
    <location>
        <begin position="569"/>
        <end position="656"/>
    </location>
</feature>
<dbReference type="SUPFAM" id="SSF51011">
    <property type="entry name" value="Glycosyl hydrolase domain"/>
    <property type="match status" value="1"/>
</dbReference>
<dbReference type="GO" id="GO:0006491">
    <property type="term" value="P:N-glycan processing"/>
    <property type="evidence" value="ECO:0007669"/>
    <property type="project" value="TreeGrafter"/>
</dbReference>
<name>A0A0M9GAE7_LEPPY</name>
<dbReference type="InterPro" id="IPR000322">
    <property type="entry name" value="Glyco_hydro_31_TIM"/>
</dbReference>
<feature type="domain" description="Glycoside hydrolase family 31 N-terminal" evidence="12">
    <location>
        <begin position="20"/>
        <end position="180"/>
    </location>
</feature>
<dbReference type="FunFam" id="2.60.40.1180:FF:000023">
    <property type="entry name" value="neutral alpha-glucosidase AB isoform X2"/>
    <property type="match status" value="1"/>
</dbReference>
<dbReference type="GO" id="GO:0090599">
    <property type="term" value="F:alpha-glucosidase activity"/>
    <property type="evidence" value="ECO:0007669"/>
    <property type="project" value="TreeGrafter"/>
</dbReference>
<comment type="caution">
    <text evidence="15">The sequence shown here is derived from an EMBL/GenBank/DDBJ whole genome shotgun (WGS) entry which is preliminary data.</text>
</comment>
<comment type="subcellular location">
    <subcellularLocation>
        <location evidence="1">Endoplasmic reticulum</location>
    </subcellularLocation>
</comment>
<evidence type="ECO:0000259" key="11">
    <source>
        <dbReference type="Pfam" id="PF01055"/>
    </source>
</evidence>
<dbReference type="RefSeq" id="XP_015664586.1">
    <property type="nucleotide sequence ID" value="XM_015796578.1"/>
</dbReference>
<keyword evidence="16" id="KW-1185">Reference proteome</keyword>
<dbReference type="OrthoDB" id="3237269at2759"/>
<dbReference type="GO" id="GO:0005783">
    <property type="term" value="C:endoplasmic reticulum"/>
    <property type="evidence" value="ECO:0007669"/>
    <property type="project" value="UniProtKB-SubCell"/>
</dbReference>
<evidence type="ECO:0000256" key="5">
    <source>
        <dbReference type="ARBA" id="ARBA00022801"/>
    </source>
</evidence>
<evidence type="ECO:0000256" key="10">
    <source>
        <dbReference type="RuleBase" id="RU361185"/>
    </source>
</evidence>
<keyword evidence="7" id="KW-0325">Glycoprotein</keyword>
<dbReference type="EMBL" id="LGTL01000001">
    <property type="protein sequence ID" value="KPA86147.1"/>
    <property type="molecule type" value="Genomic_DNA"/>
</dbReference>
<dbReference type="Pfam" id="PF13802">
    <property type="entry name" value="Gal_mutarotas_2"/>
    <property type="match status" value="1"/>
</dbReference>
<comment type="pathway">
    <text evidence="2">Glycan metabolism; N-glycan metabolism.</text>
</comment>
<evidence type="ECO:0000259" key="13">
    <source>
        <dbReference type="Pfam" id="PF17137"/>
    </source>
</evidence>
<dbReference type="Gene3D" id="2.60.40.1180">
    <property type="entry name" value="Golgi alpha-mannosidase II"/>
    <property type="match status" value="2"/>
</dbReference>
<evidence type="ECO:0000256" key="7">
    <source>
        <dbReference type="ARBA" id="ARBA00023180"/>
    </source>
</evidence>
<dbReference type="Pfam" id="PF01055">
    <property type="entry name" value="Glyco_hydro_31_2nd"/>
    <property type="match status" value="1"/>
</dbReference>
<dbReference type="InterPro" id="IPR025887">
    <property type="entry name" value="Glyco_hydro_31_N_dom"/>
</dbReference>
<evidence type="ECO:0000256" key="6">
    <source>
        <dbReference type="ARBA" id="ARBA00022824"/>
    </source>
</evidence>
<dbReference type="GO" id="GO:0030246">
    <property type="term" value="F:carbohydrate binding"/>
    <property type="evidence" value="ECO:0007669"/>
    <property type="project" value="InterPro"/>
</dbReference>
<dbReference type="CDD" id="cd14752">
    <property type="entry name" value="GH31_N"/>
    <property type="match status" value="1"/>
</dbReference>
<keyword evidence="6" id="KW-0256">Endoplasmic reticulum</keyword>
<protein>
    <recommendedName>
        <fullName evidence="9">Glucosidase II subunit alpha</fullName>
    </recommendedName>
</protein>
<comment type="similarity">
    <text evidence="3 10">Belongs to the glycosyl hydrolase 31 family.</text>
</comment>